<gene>
    <name evidence="5" type="ORF">BKK48_04215</name>
</gene>
<sequence>MVSQNKGKIMKSDDQNMLPQILSTRTVAKSRLFEIEAVDLRFSNGEKRTYERFKPGAHQAVMMVPIEGDALLMIREYAVGTERYELSFPKGGVDVGETPKEAANRELKEEIGVGAKRIDFLRTVMTSPSYMRNPMHIFIVQDFYPCKLEGDEPEPLEVVRFPLAKLDELIANPDFNEARNLTALYALRDYLRHQRL</sequence>
<accession>A0A1V3I9S5</accession>
<protein>
    <submittedName>
        <fullName evidence="5">ADP compounds hydrolase NudE</fullName>
    </submittedName>
</protein>
<dbReference type="CDD" id="cd24156">
    <property type="entry name" value="NUDIX_ADPRase_NudE"/>
    <property type="match status" value="1"/>
</dbReference>
<evidence type="ECO:0000256" key="3">
    <source>
        <dbReference type="RuleBase" id="RU003476"/>
    </source>
</evidence>
<evidence type="ECO:0000313" key="6">
    <source>
        <dbReference type="Proteomes" id="UP000189437"/>
    </source>
</evidence>
<dbReference type="InterPro" id="IPR000086">
    <property type="entry name" value="NUDIX_hydrolase_dom"/>
</dbReference>
<evidence type="ECO:0000313" key="5">
    <source>
        <dbReference type="EMBL" id="OOF36776.1"/>
    </source>
</evidence>
<dbReference type="InterPro" id="IPR020476">
    <property type="entry name" value="Nudix_hydrolase"/>
</dbReference>
<dbReference type="GO" id="GO:0019144">
    <property type="term" value="F:ADP-sugar diphosphatase activity"/>
    <property type="evidence" value="ECO:0007669"/>
    <property type="project" value="TreeGrafter"/>
</dbReference>
<dbReference type="GO" id="GO:0006753">
    <property type="term" value="P:nucleoside phosphate metabolic process"/>
    <property type="evidence" value="ECO:0007669"/>
    <property type="project" value="TreeGrafter"/>
</dbReference>
<name>A0A1V3I9S5_9PAST</name>
<dbReference type="AlphaFoldDB" id="A0A1V3I9S5"/>
<dbReference type="SUPFAM" id="SSF55811">
    <property type="entry name" value="Nudix"/>
    <property type="match status" value="1"/>
</dbReference>
<organism evidence="5 6">
    <name type="scientific">Rodentibacter heidelbergensis</name>
    <dbReference type="NCBI Taxonomy" id="1908258"/>
    <lineage>
        <taxon>Bacteria</taxon>
        <taxon>Pseudomonadati</taxon>
        <taxon>Pseudomonadota</taxon>
        <taxon>Gammaproteobacteria</taxon>
        <taxon>Pasteurellales</taxon>
        <taxon>Pasteurellaceae</taxon>
        <taxon>Rodentibacter</taxon>
    </lineage>
</organism>
<dbReference type="InterPro" id="IPR020084">
    <property type="entry name" value="NUDIX_hydrolase_CS"/>
</dbReference>
<keyword evidence="6" id="KW-1185">Reference proteome</keyword>
<dbReference type="FunFam" id="3.90.79.10:FF:000006">
    <property type="entry name" value="ADP compounds hydrolase NudE"/>
    <property type="match status" value="1"/>
</dbReference>
<dbReference type="PANTHER" id="PTHR11839:SF12">
    <property type="entry name" value="ADP COMPOUNDS HYDROLASE NUDE"/>
    <property type="match status" value="1"/>
</dbReference>
<dbReference type="PANTHER" id="PTHR11839">
    <property type="entry name" value="UDP/ADP-SUGAR PYROPHOSPHATASE"/>
    <property type="match status" value="1"/>
</dbReference>
<evidence type="ECO:0000256" key="1">
    <source>
        <dbReference type="ARBA" id="ARBA00001946"/>
    </source>
</evidence>
<dbReference type="Pfam" id="PF00293">
    <property type="entry name" value="NUDIX"/>
    <property type="match status" value="1"/>
</dbReference>
<keyword evidence="2 3" id="KW-0378">Hydrolase</keyword>
<dbReference type="GO" id="GO:0019693">
    <property type="term" value="P:ribose phosphate metabolic process"/>
    <property type="evidence" value="ECO:0007669"/>
    <property type="project" value="TreeGrafter"/>
</dbReference>
<dbReference type="EMBL" id="MLHH01000009">
    <property type="protein sequence ID" value="OOF36776.1"/>
    <property type="molecule type" value="Genomic_DNA"/>
</dbReference>
<reference evidence="5 6" key="1">
    <citation type="submission" date="2016-10" db="EMBL/GenBank/DDBJ databases">
        <title>Rodentibacter gen. nov. and new species.</title>
        <authorList>
            <person name="Christensen H."/>
        </authorList>
    </citation>
    <scope>NUCLEOTIDE SEQUENCE [LARGE SCALE GENOMIC DNA]</scope>
    <source>
        <strain evidence="5 6">Ac69</strain>
    </source>
</reference>
<dbReference type="GO" id="GO:0005829">
    <property type="term" value="C:cytosol"/>
    <property type="evidence" value="ECO:0007669"/>
    <property type="project" value="TreeGrafter"/>
</dbReference>
<evidence type="ECO:0000259" key="4">
    <source>
        <dbReference type="PROSITE" id="PS51462"/>
    </source>
</evidence>
<feature type="domain" description="Nudix hydrolase" evidence="4">
    <location>
        <begin position="56"/>
        <end position="183"/>
    </location>
</feature>
<dbReference type="PROSITE" id="PS51462">
    <property type="entry name" value="NUDIX"/>
    <property type="match status" value="1"/>
</dbReference>
<comment type="caution">
    <text evidence="5">The sequence shown here is derived from an EMBL/GenBank/DDBJ whole genome shotgun (WGS) entry which is preliminary data.</text>
</comment>
<dbReference type="NCBIfam" id="NF008736">
    <property type="entry name" value="PRK11762.1"/>
    <property type="match status" value="1"/>
</dbReference>
<dbReference type="PRINTS" id="PR00502">
    <property type="entry name" value="NUDIXFAMILY"/>
</dbReference>
<dbReference type="Gene3D" id="3.90.79.10">
    <property type="entry name" value="Nucleoside Triphosphate Pyrophosphohydrolase"/>
    <property type="match status" value="1"/>
</dbReference>
<comment type="cofactor">
    <cofactor evidence="1">
        <name>Mg(2+)</name>
        <dbReference type="ChEBI" id="CHEBI:18420"/>
    </cofactor>
</comment>
<comment type="similarity">
    <text evidence="3">Belongs to the Nudix hydrolase family.</text>
</comment>
<dbReference type="Proteomes" id="UP000189437">
    <property type="component" value="Unassembled WGS sequence"/>
</dbReference>
<dbReference type="PROSITE" id="PS00893">
    <property type="entry name" value="NUDIX_BOX"/>
    <property type="match status" value="1"/>
</dbReference>
<dbReference type="InterPro" id="IPR015797">
    <property type="entry name" value="NUDIX_hydrolase-like_dom_sf"/>
</dbReference>
<evidence type="ECO:0000256" key="2">
    <source>
        <dbReference type="ARBA" id="ARBA00022801"/>
    </source>
</evidence>
<dbReference type="STRING" id="1908258.BKK48_04215"/>
<proteinExistence type="inferred from homology"/>